<dbReference type="Pfam" id="PF21304">
    <property type="entry name" value="T3S_SPI-1_N0"/>
    <property type="match status" value="1"/>
</dbReference>
<dbReference type="GO" id="GO:0019867">
    <property type="term" value="C:outer membrane"/>
    <property type="evidence" value="ECO:0007669"/>
    <property type="project" value="InterPro"/>
</dbReference>
<feature type="domain" description="SPI-1 type 3 secretion system secretin N0" evidence="4">
    <location>
        <begin position="65"/>
        <end position="133"/>
    </location>
</feature>
<dbReference type="NCBIfam" id="TIGR02568">
    <property type="entry name" value="LcrE"/>
    <property type="match status" value="1"/>
</dbReference>
<reference evidence="5 6" key="1">
    <citation type="submission" date="2005-09" db="EMBL/GenBank/DDBJ databases">
        <authorList>
            <person name="Woods D.E."/>
            <person name="Nierman W.C."/>
        </authorList>
    </citation>
    <scope>NUCLEOTIDE SEQUENCE [LARGE SCALE GENOMIC DNA]</scope>
    <source>
        <strain evidence="5 6">1710b</strain>
    </source>
</reference>
<dbReference type="HOGENOM" id="CLU_301045_0_0_4"/>
<dbReference type="InterPro" id="IPR013351">
    <property type="entry name" value="T3SS_TyeA-rel"/>
</dbReference>
<accession>Q3JL09</accession>
<dbReference type="KEGG" id="bpm:BURPS1710b_A0585"/>
<feature type="region of interest" description="Disordered" evidence="1">
    <location>
        <begin position="289"/>
        <end position="355"/>
    </location>
</feature>
<dbReference type="InterPro" id="IPR010812">
    <property type="entry name" value="HrpJ-like"/>
</dbReference>
<dbReference type="Gene3D" id="1.10.150.630">
    <property type="match status" value="1"/>
</dbReference>
<proteinExistence type="predicted"/>
<feature type="compositionally biased region" description="Basic residues" evidence="1">
    <location>
        <begin position="316"/>
        <end position="329"/>
    </location>
</feature>
<dbReference type="NCBIfam" id="TIGR02511">
    <property type="entry name" value="type_III_tyeA"/>
    <property type="match status" value="1"/>
</dbReference>
<sequence>MMYADTARRYAAALAASLLMTGAAFAAPTDAAPLADAPAAASATPDARDGDASRVAAPQDDERHFVANDASISVLLNALSGRLHKPIVASEKVRRKHVTGEFDLAQPRALLARLGESMSLLWYDDGASIYIYDNSEIKNAVVSMRHATVRNLRDFIRQTRLYDPRFPVRGDDLSNTFYVTGAPVYVNLVAAAARYLDEVRSNEASDRQVVRVVQLHNSFVVDRQYTLRDKEVDIPGMATVLGRIFGPARPGAPADSPVAAADATARGGAGGAAGKPAFSLADAFARAARRRQRAGRRGLDAFDKPGERREPDGRRGGRRRAARVGRRARGGVSGHQQRDPRRPARQGAGHGGADPLARCREAADRAVAVDHRHPQEPARSARHRLAGCAQCAGYRRRLQQSRRQRDDARRHQVPRIGRGAQPDGRRHRDLAADRAHAGERAGDVRQQPDVLREADRRAHGAARSRDLRHARQRAAAAHARWVAGRDDRRHRGRQHRRRDERRPDRHRQQHDAAREPHRDQHGRARAARDEPAHRRQHARRRHAPHVPDSRAGQHSADRRAVSRAFGSARAGGARVPDPAEAAARGRGLARRPAVGIGRSGGQRDAARDRADAQTLHGRQVMSSIIGGASAARRGFSIDGTGSAANRLDAEPSLDDAPQTGAAGAADVQAQLAGVDEEAANAAAQFGRFRASERKGRRSDELERILDTDADEKLDELAALLGGRAARGRADLATLLRDARERFRDESDLLLALRELRRRRRLDGESVDALERAIDELLAGDGAKRIKAGINAALKAKVFGARMQLDARRLRELYRQFLEFDGSHLVIYEDWIEQFGASRRKRILDYVSAALSYDMQSHDPSCGCAAEFGPLLGTLHRARMLASADEQFVGRLLDDALARDCGLTEARALATMLGGLQRPFSVADVLLGTLGDLLEPLAPARRSQLLQLALRAFAGVPIALYGDADARRAALGALEELIGATYARERRQARPRAD</sequence>
<dbReference type="PRINTS" id="PR01344">
    <property type="entry name" value="INVEPROTEIN"/>
</dbReference>
<dbReference type="Gene3D" id="3.55.50.30">
    <property type="match status" value="1"/>
</dbReference>
<evidence type="ECO:0000259" key="3">
    <source>
        <dbReference type="Pfam" id="PF07201"/>
    </source>
</evidence>
<dbReference type="Gene3D" id="3.30.1370.120">
    <property type="match status" value="1"/>
</dbReference>
<dbReference type="SMR" id="Q3JL09"/>
<dbReference type="Pfam" id="PF07201">
    <property type="entry name" value="HrpJ"/>
    <property type="match status" value="1"/>
</dbReference>
<feature type="domain" description="Hypersensitivity response secretion-like HrpJ" evidence="3">
    <location>
        <begin position="675"/>
        <end position="834"/>
    </location>
</feature>
<dbReference type="SUPFAM" id="SSF140591">
    <property type="entry name" value="Type III secretion system domain"/>
    <property type="match status" value="1"/>
</dbReference>
<feature type="region of interest" description="Disordered" evidence="1">
    <location>
        <begin position="396"/>
        <end position="618"/>
    </location>
</feature>
<feature type="region of interest" description="Disordered" evidence="1">
    <location>
        <begin position="642"/>
        <end position="664"/>
    </location>
</feature>
<feature type="compositionally biased region" description="Basic and acidic residues" evidence="1">
    <location>
        <begin position="450"/>
        <end position="469"/>
    </location>
</feature>
<dbReference type="InterPro" id="IPR038591">
    <property type="entry name" value="NolW-like_sf"/>
</dbReference>
<evidence type="ECO:0000313" key="5">
    <source>
        <dbReference type="EMBL" id="ABA51884.1"/>
    </source>
</evidence>
<feature type="compositionally biased region" description="Basic and acidic residues" evidence="1">
    <location>
        <begin position="423"/>
        <end position="443"/>
    </location>
</feature>
<dbReference type="EnsemblBacteria" id="ABA51884">
    <property type="protein sequence ID" value="ABA51884"/>
    <property type="gene ID" value="BURPS1710b_A0585"/>
</dbReference>
<feature type="compositionally biased region" description="Basic and acidic residues" evidence="1">
    <location>
        <begin position="509"/>
        <end position="533"/>
    </location>
</feature>
<keyword evidence="2" id="KW-0732">Signal</keyword>
<dbReference type="InterPro" id="IPR049034">
    <property type="entry name" value="T3S_SPI-1_N0"/>
</dbReference>
<feature type="compositionally biased region" description="Basic residues" evidence="1">
    <location>
        <begin position="534"/>
        <end position="544"/>
    </location>
</feature>
<dbReference type="EMBL" id="CP000125">
    <property type="protein sequence ID" value="ABA51884.1"/>
    <property type="molecule type" value="Genomic_DNA"/>
</dbReference>
<evidence type="ECO:0000256" key="1">
    <source>
        <dbReference type="SAM" id="MobiDB-lite"/>
    </source>
</evidence>
<evidence type="ECO:0000259" key="4">
    <source>
        <dbReference type="Pfam" id="PF21304"/>
    </source>
</evidence>
<dbReference type="GO" id="GO:0030254">
    <property type="term" value="P:protein secretion by the type III secretion system"/>
    <property type="evidence" value="ECO:0007669"/>
    <property type="project" value="InterPro"/>
</dbReference>
<dbReference type="Proteomes" id="UP000002700">
    <property type="component" value="Chromosome II"/>
</dbReference>
<dbReference type="AlphaFoldDB" id="Q3JL09"/>
<dbReference type="GO" id="GO:0050709">
    <property type="term" value="P:negative regulation of protein secretion"/>
    <property type="evidence" value="ECO:0007669"/>
    <property type="project" value="InterPro"/>
</dbReference>
<feature type="compositionally biased region" description="Basic residues" evidence="1">
    <location>
        <begin position="490"/>
        <end position="508"/>
    </location>
</feature>
<feature type="compositionally biased region" description="Basic and acidic residues" evidence="1">
    <location>
        <begin position="297"/>
        <end position="315"/>
    </location>
</feature>
<gene>
    <name evidence="5" type="primary">bsaO</name>
    <name evidence="5" type="ordered locus">BURPS1710b_A0585</name>
</gene>
<feature type="chain" id="PRO_5004226627" evidence="2">
    <location>
        <begin position="27"/>
        <end position="993"/>
    </location>
</feature>
<evidence type="ECO:0000313" key="6">
    <source>
        <dbReference type="Proteomes" id="UP000002700"/>
    </source>
</evidence>
<dbReference type="GO" id="GO:0009986">
    <property type="term" value="C:cell surface"/>
    <property type="evidence" value="ECO:0007669"/>
    <property type="project" value="InterPro"/>
</dbReference>
<dbReference type="InterPro" id="IPR003520">
    <property type="entry name" value="Invas_InvE"/>
</dbReference>
<feature type="region of interest" description="Disordered" evidence="1">
    <location>
        <begin position="249"/>
        <end position="274"/>
    </location>
</feature>
<name>Q3JL09_BURP1</name>
<feature type="compositionally biased region" description="Low complexity" evidence="1">
    <location>
        <begin position="562"/>
        <end position="593"/>
    </location>
</feature>
<dbReference type="InterPro" id="IPR013401">
    <property type="entry name" value="T3SS_LcrE"/>
</dbReference>
<feature type="compositionally biased region" description="Low complexity" evidence="1">
    <location>
        <begin position="252"/>
        <end position="266"/>
    </location>
</feature>
<organism evidence="5 6">
    <name type="scientific">Burkholderia pseudomallei (strain 1710b)</name>
    <dbReference type="NCBI Taxonomy" id="320372"/>
    <lineage>
        <taxon>Bacteria</taxon>
        <taxon>Pseudomonadati</taxon>
        <taxon>Pseudomonadota</taxon>
        <taxon>Betaproteobacteria</taxon>
        <taxon>Burkholderiales</taxon>
        <taxon>Burkholderiaceae</taxon>
        <taxon>Burkholderia</taxon>
        <taxon>pseudomallei group</taxon>
    </lineage>
</organism>
<feature type="signal peptide" evidence="2">
    <location>
        <begin position="1"/>
        <end position="26"/>
    </location>
</feature>
<protein>
    <submittedName>
        <fullName evidence="5">Type III secretion system protein</fullName>
    </submittedName>
</protein>
<evidence type="ECO:0000256" key="2">
    <source>
        <dbReference type="SAM" id="SignalP"/>
    </source>
</evidence>